<dbReference type="EMBL" id="JACHCE010000001">
    <property type="protein sequence ID" value="MBB5635150.1"/>
    <property type="molecule type" value="Genomic_DNA"/>
</dbReference>
<evidence type="ECO:0000256" key="1">
    <source>
        <dbReference type="SAM" id="Phobius"/>
    </source>
</evidence>
<feature type="transmembrane region" description="Helical" evidence="1">
    <location>
        <begin position="156"/>
        <end position="181"/>
    </location>
</feature>
<keyword evidence="1" id="KW-1133">Transmembrane helix</keyword>
<evidence type="ECO:0000313" key="3">
    <source>
        <dbReference type="Proteomes" id="UP000537204"/>
    </source>
</evidence>
<reference evidence="2 3" key="1">
    <citation type="submission" date="2020-08" db="EMBL/GenBank/DDBJ databases">
        <title>Genomic Encyclopedia of Type Strains, Phase IV (KMG-V): Genome sequencing to study the core and pangenomes of soil and plant-associated prokaryotes.</title>
        <authorList>
            <person name="Whitman W."/>
        </authorList>
    </citation>
    <scope>NUCLEOTIDE SEQUENCE [LARGE SCALE GENOMIC DNA]</scope>
    <source>
        <strain evidence="2 3">S3M1</strain>
    </source>
</reference>
<name>A0A7W8ZJS1_9SPHI</name>
<dbReference type="Proteomes" id="UP000537204">
    <property type="component" value="Unassembled WGS sequence"/>
</dbReference>
<protein>
    <submittedName>
        <fullName evidence="2">Heme/copper-type cytochrome/quinol oxidase subunit 4</fullName>
    </submittedName>
</protein>
<proteinExistence type="predicted"/>
<feature type="transmembrane region" description="Helical" evidence="1">
    <location>
        <begin position="33"/>
        <end position="53"/>
    </location>
</feature>
<dbReference type="RefSeq" id="WP_183879541.1">
    <property type="nucleotide sequence ID" value="NZ_JACHCE010000001.1"/>
</dbReference>
<feature type="transmembrane region" description="Helical" evidence="1">
    <location>
        <begin position="92"/>
        <end position="114"/>
    </location>
</feature>
<feature type="transmembrane region" description="Helical" evidence="1">
    <location>
        <begin position="6"/>
        <end position="24"/>
    </location>
</feature>
<comment type="caution">
    <text evidence="2">The sequence shown here is derived from an EMBL/GenBank/DDBJ whole genome shotgun (WGS) entry which is preliminary data.</text>
</comment>
<keyword evidence="1" id="KW-0472">Membrane</keyword>
<accession>A0A7W8ZJS1</accession>
<dbReference type="AlphaFoldDB" id="A0A7W8ZJS1"/>
<keyword evidence="1" id="KW-0812">Transmembrane</keyword>
<evidence type="ECO:0000313" key="2">
    <source>
        <dbReference type="EMBL" id="MBB5635150.1"/>
    </source>
</evidence>
<organism evidence="2 3">
    <name type="scientific">Pedobacter cryoconitis</name>
    <dbReference type="NCBI Taxonomy" id="188932"/>
    <lineage>
        <taxon>Bacteria</taxon>
        <taxon>Pseudomonadati</taxon>
        <taxon>Bacteroidota</taxon>
        <taxon>Sphingobacteriia</taxon>
        <taxon>Sphingobacteriales</taxon>
        <taxon>Sphingobacteriaceae</taxon>
        <taxon>Pedobacter</taxon>
    </lineage>
</organism>
<gene>
    <name evidence="2" type="ORF">HDE68_001035</name>
</gene>
<feature type="transmembrane region" description="Helical" evidence="1">
    <location>
        <begin position="126"/>
        <end position="144"/>
    </location>
</feature>
<sequence>MEHLPLYIKPIFILSTLLTILLLYKATRYSKPIIIVIVLWLVIQSILSLSGFYTVTSGIPPRFAILLFPPVILIALCFFTSKGKTVMDRSDVKILTLLHTVRIPVELGLYALYLHHAVPEIMTFEGRNFDILCGLTAPFVYYFGYIRNVLSRNILIVWNMVCLLLLANIVLTAVLSAPFAFQQFAFDQPNIALAYFPFAWLPCCIVPIVLFAHLVSLRRLFIASVKP</sequence>
<feature type="transmembrane region" description="Helical" evidence="1">
    <location>
        <begin position="193"/>
        <end position="217"/>
    </location>
</feature>
<feature type="transmembrane region" description="Helical" evidence="1">
    <location>
        <begin position="59"/>
        <end position="80"/>
    </location>
</feature>